<accession>A0AAX0B4Y0</accession>
<protein>
    <submittedName>
        <fullName evidence="1">Uncharacterized protein</fullName>
    </submittedName>
</protein>
<comment type="caution">
    <text evidence="1">The sequence shown here is derived from an EMBL/GenBank/DDBJ whole genome shotgun (WGS) entry which is preliminary data.</text>
</comment>
<sequence length="33" mass="3892">MEKEFTVKPVGVKYICDCCNEGEIMTIRENQWP</sequence>
<reference evidence="1" key="2">
    <citation type="journal article" date="2022" name="Nat. Biotechnol.">
        <title>Carbon-negative production of acetone and isopropanol by gas fermentation at industrial pilot scale.</title>
        <authorList>
            <person name="Liew F.E."/>
            <person name="Nogle R."/>
            <person name="Abdalla T."/>
            <person name="Rasor B.J."/>
            <person name="Canter C."/>
            <person name="Jensen R.O."/>
            <person name="Wang L."/>
            <person name="Strutz J."/>
            <person name="Chirania P."/>
            <person name="De Tissera S."/>
            <person name="Mueller A.P."/>
            <person name="Ruan Z."/>
            <person name="Gao A."/>
            <person name="Tran L."/>
            <person name="Engle N.L."/>
            <person name="Bromley J.C."/>
            <person name="Daniell J."/>
            <person name="Conrado R."/>
            <person name="Tschaplinski T.J."/>
            <person name="Giannone R.J."/>
            <person name="Hettich R.L."/>
            <person name="Karim A.S."/>
            <person name="Simpson S.D."/>
            <person name="Brown S.D."/>
            <person name="Leang C."/>
            <person name="Jewett M.C."/>
            <person name="Kopke M."/>
        </authorList>
    </citation>
    <scope>NUCLEOTIDE SEQUENCE</scope>
    <source>
        <strain evidence="1">DJ080</strain>
    </source>
</reference>
<reference evidence="1" key="1">
    <citation type="submission" date="2020-05" db="EMBL/GenBank/DDBJ databases">
        <authorList>
            <person name="Brown S."/>
            <person name="Huntemann M."/>
            <person name="Clum A."/>
            <person name="Spunde A."/>
            <person name="Palaniappan K."/>
            <person name="Ritter S."/>
            <person name="Mikhailova N."/>
            <person name="Chen I.-M."/>
            <person name="Stamatis D."/>
            <person name="Reddy T."/>
            <person name="O'Malley R."/>
            <person name="Daum C."/>
            <person name="Shapiro N."/>
            <person name="Ivanova N."/>
            <person name="Kyrpides N."/>
            <person name="Woyke T."/>
        </authorList>
    </citation>
    <scope>NUCLEOTIDE SEQUENCE</scope>
    <source>
        <strain evidence="1">DJ080</strain>
    </source>
</reference>
<proteinExistence type="predicted"/>
<dbReference type="EMBL" id="JABSWW010000001">
    <property type="protein sequence ID" value="NRT90081.1"/>
    <property type="molecule type" value="Genomic_DNA"/>
</dbReference>
<evidence type="ECO:0000313" key="1">
    <source>
        <dbReference type="EMBL" id="NRT90081.1"/>
    </source>
</evidence>
<evidence type="ECO:0000313" key="2">
    <source>
        <dbReference type="Proteomes" id="UP001193748"/>
    </source>
</evidence>
<name>A0AAX0B4Y0_CLOBE</name>
<organism evidence="1 2">
    <name type="scientific">Clostridium beijerinckii</name>
    <name type="common">Clostridium MP</name>
    <dbReference type="NCBI Taxonomy" id="1520"/>
    <lineage>
        <taxon>Bacteria</taxon>
        <taxon>Bacillati</taxon>
        <taxon>Bacillota</taxon>
        <taxon>Clostridia</taxon>
        <taxon>Eubacteriales</taxon>
        <taxon>Clostridiaceae</taxon>
        <taxon>Clostridium</taxon>
    </lineage>
</organism>
<gene>
    <name evidence="1" type="ORF">B0H41_003760</name>
</gene>
<dbReference type="Proteomes" id="UP001193748">
    <property type="component" value="Unassembled WGS sequence"/>
</dbReference>
<dbReference type="AlphaFoldDB" id="A0AAX0B4Y0"/>